<dbReference type="InterPro" id="IPR032364">
    <property type="entry name" value="GramPos_pilinD1_N"/>
</dbReference>
<name>A0AAP4BNY3_9CORY</name>
<dbReference type="Gene3D" id="2.60.40.740">
    <property type="match status" value="1"/>
</dbReference>
<evidence type="ECO:0000259" key="4">
    <source>
        <dbReference type="Pfam" id="PF17802"/>
    </source>
</evidence>
<proteinExistence type="predicted"/>
<organism evidence="5 6">
    <name type="scientific">Corynebacterium pseudodiphtheriticum</name>
    <dbReference type="NCBI Taxonomy" id="37637"/>
    <lineage>
        <taxon>Bacteria</taxon>
        <taxon>Bacillati</taxon>
        <taxon>Actinomycetota</taxon>
        <taxon>Actinomycetes</taxon>
        <taxon>Mycobacteriales</taxon>
        <taxon>Corynebacteriaceae</taxon>
        <taxon>Corynebacterium</taxon>
    </lineage>
</organism>
<evidence type="ECO:0000256" key="2">
    <source>
        <dbReference type="SAM" id="SignalP"/>
    </source>
</evidence>
<sequence length="548" mass="57941">MAKTISKPLALAVAVGLTLGGSFSVGAPAFAQNLVNEPQTAEGTPAASTIPAGDNFSLTIHKRVNSQTLRNATGQEDDSVGGEPLQGAQFTLRKLKGNVRNQAELAQLSAKANEFNKPHSTEQLAENEFDAPATQAQTTGANGKTEFTNLGAGAYLVTEVATPQVGENDPRAYVPSRPFIVFVPMTNPNGAGWNSNVHVYPKNSEARVQKAVVDANKHAESDGAPQGSSLVSYTLDGVIPAAPQGRQLTDFTLTDSSNSAELRFDGNFVKSVQRIPAGQTEDAAVDLAQGTYSVSTVSADNLPENRANIAEGANQAFNIVVADPSAAGLNPGDTLRVVVEATLLQAPDQNIENSVNESGIFRDPAQSVDDVDFHTPNDKVVTHIGKIRVIKFEEGTENAENPVRLSGAEFELFNCAIPDTVVRKGTTGENGELLFEGIHVTDWVNNEAPTENVRYCLRETKAPDGYTKVNDVIENIELLRADQGTVTSGEGEQTVTVRLKSLNVSNRPTSEVPILPSTGGMGILLVALFGLGIIAGGVYAARRNSAKA</sequence>
<dbReference type="Proteomes" id="UP001224412">
    <property type="component" value="Unassembled WGS sequence"/>
</dbReference>
<dbReference type="InterPro" id="IPR013783">
    <property type="entry name" value="Ig-like_fold"/>
</dbReference>
<dbReference type="AlphaFoldDB" id="A0AAP4BNY3"/>
<keyword evidence="2" id="KW-0732">Signal</keyword>
<keyword evidence="1" id="KW-0812">Transmembrane</keyword>
<dbReference type="GO" id="GO:0005975">
    <property type="term" value="P:carbohydrate metabolic process"/>
    <property type="evidence" value="ECO:0007669"/>
    <property type="project" value="UniProtKB-ARBA"/>
</dbReference>
<feature type="domain" description="Gram-positive pilin subunit D1 N-terminal" evidence="3">
    <location>
        <begin position="54"/>
        <end position="204"/>
    </location>
</feature>
<dbReference type="Pfam" id="PF16555">
    <property type="entry name" value="GramPos_pilinD1"/>
    <property type="match status" value="1"/>
</dbReference>
<gene>
    <name evidence="5" type="ORF">QPX42_03110</name>
</gene>
<feature type="domain" description="SpaA-like prealbumin fold" evidence="4">
    <location>
        <begin position="401"/>
        <end position="477"/>
    </location>
</feature>
<feature type="transmembrane region" description="Helical" evidence="1">
    <location>
        <begin position="519"/>
        <end position="541"/>
    </location>
</feature>
<dbReference type="NCBIfam" id="NF033902">
    <property type="entry name" value="iso_D2_wall_anc"/>
    <property type="match status" value="1"/>
</dbReference>
<dbReference type="EMBL" id="JASNVH010000004">
    <property type="protein sequence ID" value="MDK4306543.1"/>
    <property type="molecule type" value="Genomic_DNA"/>
</dbReference>
<evidence type="ECO:0000313" key="6">
    <source>
        <dbReference type="Proteomes" id="UP001224412"/>
    </source>
</evidence>
<dbReference type="Gene3D" id="2.60.40.10">
    <property type="entry name" value="Immunoglobulins"/>
    <property type="match status" value="2"/>
</dbReference>
<keyword evidence="1" id="KW-0472">Membrane</keyword>
<reference evidence="5" key="1">
    <citation type="submission" date="2023-05" db="EMBL/GenBank/DDBJ databases">
        <title>Metabolic capabilities are highly conserved among human nasal-associated Corynebacterium species in pangenomic analyses.</title>
        <authorList>
            <person name="Tran T.H."/>
            <person name="Roberts A.Q."/>
            <person name="Escapa I.F."/>
            <person name="Gao W."/>
            <person name="Conlan S."/>
            <person name="Kong H."/>
            <person name="Segre J.A."/>
            <person name="Kelly M.S."/>
            <person name="Lemon K.P."/>
        </authorList>
    </citation>
    <scope>NUCLEOTIDE SEQUENCE</scope>
    <source>
        <strain evidence="5">KPL2773</strain>
    </source>
</reference>
<evidence type="ECO:0000313" key="5">
    <source>
        <dbReference type="EMBL" id="MDK4306543.1"/>
    </source>
</evidence>
<keyword evidence="1" id="KW-1133">Transmembrane helix</keyword>
<feature type="signal peptide" evidence="2">
    <location>
        <begin position="1"/>
        <end position="31"/>
    </location>
</feature>
<comment type="caution">
    <text evidence="5">The sequence shown here is derived from an EMBL/GenBank/DDBJ whole genome shotgun (WGS) entry which is preliminary data.</text>
</comment>
<protein>
    <submittedName>
        <fullName evidence="5">SpaH/EbpB family LPXTG-anchored major pilin</fullName>
    </submittedName>
</protein>
<feature type="chain" id="PRO_5042966251" evidence="2">
    <location>
        <begin position="32"/>
        <end position="548"/>
    </location>
</feature>
<dbReference type="Pfam" id="PF17802">
    <property type="entry name" value="SpaA"/>
    <property type="match status" value="1"/>
</dbReference>
<evidence type="ECO:0000256" key="1">
    <source>
        <dbReference type="SAM" id="Phobius"/>
    </source>
</evidence>
<dbReference type="RefSeq" id="WP_239262381.1">
    <property type="nucleotide sequence ID" value="NZ_JAKRDN010000002.1"/>
</dbReference>
<accession>A0AAP4BNY3</accession>
<evidence type="ECO:0000259" key="3">
    <source>
        <dbReference type="Pfam" id="PF16555"/>
    </source>
</evidence>
<dbReference type="InterPro" id="IPR041033">
    <property type="entry name" value="SpaA_PFL_dom_1"/>
</dbReference>
<dbReference type="InterPro" id="IPR048052">
    <property type="entry name" value="FM1-like"/>
</dbReference>